<evidence type="ECO:0000256" key="4">
    <source>
        <dbReference type="ARBA" id="ARBA00022989"/>
    </source>
</evidence>
<keyword evidence="6" id="KW-0406">Ion transport</keyword>
<evidence type="ECO:0000313" key="7">
    <source>
        <dbReference type="EMBL" id="GBG72058.1"/>
    </source>
</evidence>
<name>A0A388KPX7_CHABU</name>
<evidence type="ECO:0000256" key="3">
    <source>
        <dbReference type="ARBA" id="ARBA00022796"/>
    </source>
</evidence>
<keyword evidence="8" id="KW-1185">Reference proteome</keyword>
<dbReference type="EMBL" id="BFEA01000158">
    <property type="protein sequence ID" value="GBG72058.1"/>
    <property type="molecule type" value="Genomic_DNA"/>
</dbReference>
<dbReference type="OrthoDB" id="73901at2759"/>
<comment type="caution">
    <text evidence="7">The sequence shown here is derived from an EMBL/GenBank/DDBJ whole genome shotgun (WGS) entry which is preliminary data.</text>
</comment>
<dbReference type="GO" id="GO:0016020">
    <property type="term" value="C:membrane"/>
    <property type="evidence" value="ECO:0007669"/>
    <property type="project" value="UniProtKB-SubCell"/>
</dbReference>
<accession>A0A388KPX7</accession>
<dbReference type="Pfam" id="PF04145">
    <property type="entry name" value="Ctr"/>
    <property type="match status" value="1"/>
</dbReference>
<keyword evidence="6" id="KW-0813">Transport</keyword>
<keyword evidence="3 6" id="KW-0187">Copper transport</keyword>
<comment type="subcellular location">
    <subcellularLocation>
        <location evidence="6">Membrane</location>
        <topology evidence="6">Multi-pass membrane protein</topology>
    </subcellularLocation>
</comment>
<evidence type="ECO:0000256" key="6">
    <source>
        <dbReference type="RuleBase" id="RU367022"/>
    </source>
</evidence>
<gene>
    <name evidence="7" type="ORF">CBR_g10993</name>
</gene>
<keyword evidence="2 6" id="KW-0812">Transmembrane</keyword>
<dbReference type="Gramene" id="GBG72058">
    <property type="protein sequence ID" value="GBG72058"/>
    <property type="gene ID" value="CBR_g10993"/>
</dbReference>
<feature type="transmembrane region" description="Helical" evidence="6">
    <location>
        <begin position="33"/>
        <end position="53"/>
    </location>
</feature>
<reference evidence="7 8" key="1">
    <citation type="journal article" date="2018" name="Cell">
        <title>The Chara Genome: Secondary Complexity and Implications for Plant Terrestrialization.</title>
        <authorList>
            <person name="Nishiyama T."/>
            <person name="Sakayama H."/>
            <person name="Vries J.D."/>
            <person name="Buschmann H."/>
            <person name="Saint-Marcoux D."/>
            <person name="Ullrich K.K."/>
            <person name="Haas F.B."/>
            <person name="Vanderstraeten L."/>
            <person name="Becker D."/>
            <person name="Lang D."/>
            <person name="Vosolsobe S."/>
            <person name="Rombauts S."/>
            <person name="Wilhelmsson P.K.I."/>
            <person name="Janitza P."/>
            <person name="Kern R."/>
            <person name="Heyl A."/>
            <person name="Rumpler F."/>
            <person name="Villalobos L.I.A.C."/>
            <person name="Clay J.M."/>
            <person name="Skokan R."/>
            <person name="Toyoda A."/>
            <person name="Suzuki Y."/>
            <person name="Kagoshima H."/>
            <person name="Schijlen E."/>
            <person name="Tajeshwar N."/>
            <person name="Catarino B."/>
            <person name="Hetherington A.J."/>
            <person name="Saltykova A."/>
            <person name="Bonnot C."/>
            <person name="Breuninger H."/>
            <person name="Symeonidi A."/>
            <person name="Radhakrishnan G.V."/>
            <person name="Van Nieuwerburgh F."/>
            <person name="Deforce D."/>
            <person name="Chang C."/>
            <person name="Karol K.G."/>
            <person name="Hedrich R."/>
            <person name="Ulvskov P."/>
            <person name="Glockner G."/>
            <person name="Delwiche C.F."/>
            <person name="Petrasek J."/>
            <person name="Van de Peer Y."/>
            <person name="Friml J."/>
            <person name="Beilby M."/>
            <person name="Dolan L."/>
            <person name="Kohara Y."/>
            <person name="Sugano S."/>
            <person name="Fujiyama A."/>
            <person name="Delaux P.-M."/>
            <person name="Quint M."/>
            <person name="TheiBen G."/>
            <person name="Hagemann M."/>
            <person name="Harholt J."/>
            <person name="Dunand C."/>
            <person name="Zachgo S."/>
            <person name="Langdale J."/>
            <person name="Maumus F."/>
            <person name="Straeten D.V.D."/>
            <person name="Gould S.B."/>
            <person name="Rensing S.A."/>
        </authorList>
    </citation>
    <scope>NUCLEOTIDE SEQUENCE [LARGE SCALE GENOMIC DNA]</scope>
    <source>
        <strain evidence="7 8">S276</strain>
    </source>
</reference>
<keyword evidence="5 6" id="KW-0472">Membrane</keyword>
<dbReference type="InterPro" id="IPR007274">
    <property type="entry name" value="Cop_transporter"/>
</dbReference>
<dbReference type="Proteomes" id="UP000265515">
    <property type="component" value="Unassembled WGS sequence"/>
</dbReference>
<dbReference type="GO" id="GO:0005375">
    <property type="term" value="F:copper ion transmembrane transporter activity"/>
    <property type="evidence" value="ECO:0007669"/>
    <property type="project" value="UniProtKB-UniRule"/>
</dbReference>
<evidence type="ECO:0000313" key="8">
    <source>
        <dbReference type="Proteomes" id="UP000265515"/>
    </source>
</evidence>
<dbReference type="PANTHER" id="PTHR12483">
    <property type="entry name" value="SOLUTE CARRIER FAMILY 31 COPPER TRANSPORTERS"/>
    <property type="match status" value="1"/>
</dbReference>
<evidence type="ECO:0000256" key="5">
    <source>
        <dbReference type="ARBA" id="ARBA00023136"/>
    </source>
</evidence>
<sequence>MLTVYGVFPSCLSPSSSVSVICRPSRSNTSKAHLLSSFLYLVNVTSSYLLMLIVMTYNAGLFVAVVLGLSCGYLIFRRPAVRANDAYSAETCCP</sequence>
<dbReference type="AlphaFoldDB" id="A0A388KPX7"/>
<feature type="transmembrane region" description="Helical" evidence="6">
    <location>
        <begin position="59"/>
        <end position="76"/>
    </location>
</feature>
<keyword evidence="4 6" id="KW-1133">Transmembrane helix</keyword>
<comment type="similarity">
    <text evidence="1 6">Belongs to the copper transporter (Ctr) (TC 1.A.56) family. SLC31A subfamily.</text>
</comment>
<proteinExistence type="inferred from homology"/>
<organism evidence="7 8">
    <name type="scientific">Chara braunii</name>
    <name type="common">Braun's stonewort</name>
    <dbReference type="NCBI Taxonomy" id="69332"/>
    <lineage>
        <taxon>Eukaryota</taxon>
        <taxon>Viridiplantae</taxon>
        <taxon>Streptophyta</taxon>
        <taxon>Charophyceae</taxon>
        <taxon>Charales</taxon>
        <taxon>Characeae</taxon>
        <taxon>Chara</taxon>
    </lineage>
</organism>
<keyword evidence="6" id="KW-0186">Copper</keyword>
<evidence type="ECO:0000256" key="1">
    <source>
        <dbReference type="ARBA" id="ARBA00006921"/>
    </source>
</evidence>
<evidence type="ECO:0000256" key="2">
    <source>
        <dbReference type="ARBA" id="ARBA00022692"/>
    </source>
</evidence>
<protein>
    <recommendedName>
        <fullName evidence="6">Copper transport protein</fullName>
    </recommendedName>
</protein>